<dbReference type="GO" id="GO:0016787">
    <property type="term" value="F:hydrolase activity"/>
    <property type="evidence" value="ECO:0007669"/>
    <property type="project" value="UniProtKB-KW"/>
</dbReference>
<dbReference type="EMBL" id="CP059732">
    <property type="protein sequence ID" value="QMW01475.1"/>
    <property type="molecule type" value="Genomic_DNA"/>
</dbReference>
<feature type="chain" id="PRO_5028857274" evidence="1">
    <location>
        <begin position="25"/>
        <end position="420"/>
    </location>
</feature>
<gene>
    <name evidence="2" type="ORF">H3H32_26460</name>
</gene>
<keyword evidence="1" id="KW-0732">Signal</keyword>
<reference evidence="2 3" key="1">
    <citation type="submission" date="2020-07" db="EMBL/GenBank/DDBJ databases">
        <title>Spirosoma foliorum sp. nov., isolated from the leaves on the Nejang mountain Korea, Republic of.</title>
        <authorList>
            <person name="Ho H."/>
            <person name="Lee Y.-J."/>
            <person name="Nurcahyanto D.-A."/>
            <person name="Kim S.-G."/>
        </authorList>
    </citation>
    <scope>NUCLEOTIDE SEQUENCE [LARGE SCALE GENOMIC DNA]</scope>
    <source>
        <strain evidence="2 3">PL0136</strain>
    </source>
</reference>
<dbReference type="KEGG" id="sfol:H3H32_26460"/>
<dbReference type="AlphaFoldDB" id="A0A7G5GRI3"/>
<evidence type="ECO:0000313" key="2">
    <source>
        <dbReference type="EMBL" id="QMW01475.1"/>
    </source>
</evidence>
<dbReference type="SUPFAM" id="SSF53474">
    <property type="entry name" value="alpha/beta-Hydrolases"/>
    <property type="match status" value="1"/>
</dbReference>
<keyword evidence="3" id="KW-1185">Reference proteome</keyword>
<keyword evidence="2" id="KW-0378">Hydrolase</keyword>
<sequence length="420" mass="46603">MKTRLLYFVQLLALSTLFVGTSSAQNRGVVWVHGLNSTSSEWSNWDNIFSAERQINTLNRSSYNTDIGVQSMANQVVNNYGANNRNIYFGHSMGGVVGRDIDVRFSNTFGGIVTAGSPFDGARISNAARSGEASNMIIDGIDRVLQGPSRQLGPVAFFIETFVVDVIVRFLDDTINLFGLRNFGSQGGDDLQESSGYMNNGIRNQQTSTAKIHIYGNEDGPTPWRLASQAIGNGDDDQFVSIVRTAGDVYEAAMWINYGIAVTSGIFTFGIAAIYPAWVGEGWSQGMNWWRYDSERNWNHLIGSDIPSTKTVCSMDINWQGFNNCMNQYAGTQATYEQYINCQNQNTYQNCYTYYASVNGQSDAFIKAPSQTGYNSSWSTGASTIEARGVNHLEMKKHPRMRDIYNEIFNGNHGGFFQTP</sequence>
<name>A0A7G5GRI3_9BACT</name>
<dbReference type="Proteomes" id="UP000515369">
    <property type="component" value="Chromosome"/>
</dbReference>
<organism evidence="2 3">
    <name type="scientific">Spirosoma foliorum</name>
    <dbReference type="NCBI Taxonomy" id="2710596"/>
    <lineage>
        <taxon>Bacteria</taxon>
        <taxon>Pseudomonadati</taxon>
        <taxon>Bacteroidota</taxon>
        <taxon>Cytophagia</taxon>
        <taxon>Cytophagales</taxon>
        <taxon>Cytophagaceae</taxon>
        <taxon>Spirosoma</taxon>
    </lineage>
</organism>
<proteinExistence type="predicted"/>
<dbReference type="Gene3D" id="3.40.50.1820">
    <property type="entry name" value="alpha/beta hydrolase"/>
    <property type="match status" value="1"/>
</dbReference>
<dbReference type="InterPro" id="IPR029058">
    <property type="entry name" value="AB_hydrolase_fold"/>
</dbReference>
<evidence type="ECO:0000256" key="1">
    <source>
        <dbReference type="SAM" id="SignalP"/>
    </source>
</evidence>
<feature type="signal peptide" evidence="1">
    <location>
        <begin position="1"/>
        <end position="24"/>
    </location>
</feature>
<protein>
    <submittedName>
        <fullName evidence="2">Alpha/beta hydrolase</fullName>
    </submittedName>
</protein>
<dbReference type="RefSeq" id="WP_182458757.1">
    <property type="nucleotide sequence ID" value="NZ_CP059732.1"/>
</dbReference>
<accession>A0A7G5GRI3</accession>
<evidence type="ECO:0000313" key="3">
    <source>
        <dbReference type="Proteomes" id="UP000515369"/>
    </source>
</evidence>